<feature type="compositionally biased region" description="Basic and acidic residues" evidence="1">
    <location>
        <begin position="61"/>
        <end position="76"/>
    </location>
</feature>
<evidence type="ECO:0000313" key="2">
    <source>
        <dbReference type="EMBL" id="GEN71279.1"/>
    </source>
</evidence>
<name>A0A511Y7V2_9FLAO</name>
<sequence length="84" mass="9630">MSNLADKTEYRALSIIARMVKDFERLHCLNMTASDDWDATGARNLLEGIIQSNGYKINYDREGKGNRPLLKDDSIPKAKHNYTR</sequence>
<dbReference type="OrthoDB" id="770429at2"/>
<dbReference type="RefSeq" id="WP_146896968.1">
    <property type="nucleotide sequence ID" value="NZ_BJYI01000004.1"/>
</dbReference>
<feature type="region of interest" description="Disordered" evidence="1">
    <location>
        <begin position="61"/>
        <end position="84"/>
    </location>
</feature>
<accession>A0A511Y7V2</accession>
<comment type="caution">
    <text evidence="2">The sequence shown here is derived from an EMBL/GenBank/DDBJ whole genome shotgun (WGS) entry which is preliminary data.</text>
</comment>
<gene>
    <name evidence="2" type="ORF">CLA01_13510</name>
</gene>
<reference evidence="2 3" key="1">
    <citation type="submission" date="2019-07" db="EMBL/GenBank/DDBJ databases">
        <title>Whole genome shotgun sequence of Chryseobacterium lathyri NBRC 105250.</title>
        <authorList>
            <person name="Hosoyama A."/>
            <person name="Uohara A."/>
            <person name="Ohji S."/>
            <person name="Ichikawa N."/>
        </authorList>
    </citation>
    <scope>NUCLEOTIDE SEQUENCE [LARGE SCALE GENOMIC DNA]</scope>
    <source>
        <strain evidence="2 3">NBRC 105250</strain>
    </source>
</reference>
<dbReference type="EMBL" id="BJYI01000004">
    <property type="protein sequence ID" value="GEN71279.1"/>
    <property type="molecule type" value="Genomic_DNA"/>
</dbReference>
<organism evidence="2 3">
    <name type="scientific">Chryseobacterium lathyri</name>
    <dbReference type="NCBI Taxonomy" id="395933"/>
    <lineage>
        <taxon>Bacteria</taxon>
        <taxon>Pseudomonadati</taxon>
        <taxon>Bacteroidota</taxon>
        <taxon>Flavobacteriia</taxon>
        <taxon>Flavobacteriales</taxon>
        <taxon>Weeksellaceae</taxon>
        <taxon>Chryseobacterium group</taxon>
        <taxon>Chryseobacterium</taxon>
    </lineage>
</organism>
<proteinExistence type="predicted"/>
<dbReference type="Proteomes" id="UP000321150">
    <property type="component" value="Unassembled WGS sequence"/>
</dbReference>
<evidence type="ECO:0000313" key="3">
    <source>
        <dbReference type="Proteomes" id="UP000321150"/>
    </source>
</evidence>
<dbReference type="AlphaFoldDB" id="A0A511Y7V2"/>
<evidence type="ECO:0000256" key="1">
    <source>
        <dbReference type="SAM" id="MobiDB-lite"/>
    </source>
</evidence>
<protein>
    <submittedName>
        <fullName evidence="2">Uncharacterized protein</fullName>
    </submittedName>
</protein>